<evidence type="ECO:0000256" key="1">
    <source>
        <dbReference type="SAM" id="MobiDB-lite"/>
    </source>
</evidence>
<feature type="region of interest" description="Disordered" evidence="1">
    <location>
        <begin position="154"/>
        <end position="173"/>
    </location>
</feature>
<dbReference type="Proteomes" id="UP000054399">
    <property type="component" value="Unassembled WGS sequence"/>
</dbReference>
<feature type="compositionally biased region" description="Low complexity" evidence="1">
    <location>
        <begin position="162"/>
        <end position="173"/>
    </location>
</feature>
<dbReference type="EMBL" id="ATAM02000002">
    <property type="protein sequence ID" value="KAL0254217.1"/>
    <property type="molecule type" value="Genomic_DNA"/>
</dbReference>
<reference evidence="2" key="1">
    <citation type="submission" date="2015-01" db="EMBL/GenBank/DDBJ databases">
        <authorList>
            <consortium name="The Broad Institute Genomics Platform"/>
            <person name="Cuomo C."/>
            <person name="Litvintseva A."/>
            <person name="Chen Y."/>
            <person name="Heitman J."/>
            <person name="Sun S."/>
            <person name="Springer D."/>
            <person name="Dromer F."/>
            <person name="Young S."/>
            <person name="Zeng Q."/>
            <person name="Gargeya S."/>
            <person name="Abouelleil A."/>
            <person name="Alvarado L."/>
            <person name="Chapman S.B."/>
            <person name="Gainer-Dewar J."/>
            <person name="Goldberg J."/>
            <person name="Griggs A."/>
            <person name="Gujja S."/>
            <person name="Hansen M."/>
            <person name="Howarth C."/>
            <person name="Imamovic A."/>
            <person name="Larimer J."/>
            <person name="Murphy C."/>
            <person name="Naylor J."/>
            <person name="Pearson M."/>
            <person name="Priest M."/>
            <person name="Roberts A."/>
            <person name="Saif S."/>
            <person name="Shea T."/>
            <person name="Sykes S."/>
            <person name="Wortman J."/>
            <person name="Nusbaum C."/>
            <person name="Birren B."/>
        </authorList>
    </citation>
    <scope>NUCLEOTIDE SEQUENCE</scope>
    <source>
        <strain evidence="2">IND107</strain>
    </source>
</reference>
<evidence type="ECO:0000313" key="2">
    <source>
        <dbReference type="EMBL" id="KAL0254217.1"/>
    </source>
</evidence>
<dbReference type="GeneID" id="91988456"/>
<comment type="caution">
    <text evidence="2">The sequence shown here is derived from an EMBL/GenBank/DDBJ whole genome shotgun (WGS) entry which is preliminary data.</text>
</comment>
<feature type="compositionally biased region" description="Polar residues" evidence="1">
    <location>
        <begin position="1"/>
        <end position="10"/>
    </location>
</feature>
<name>A0ABR3C0R6_9TREE</name>
<evidence type="ECO:0000313" key="3">
    <source>
        <dbReference type="Proteomes" id="UP000054399"/>
    </source>
</evidence>
<accession>A0ABR3C0R6</accession>
<gene>
    <name evidence="2" type="ORF">I308_101598</name>
</gene>
<organism evidence="2 3">
    <name type="scientific">Cryptococcus tetragattii IND107</name>
    <dbReference type="NCBI Taxonomy" id="1296105"/>
    <lineage>
        <taxon>Eukaryota</taxon>
        <taxon>Fungi</taxon>
        <taxon>Dikarya</taxon>
        <taxon>Basidiomycota</taxon>
        <taxon>Agaricomycotina</taxon>
        <taxon>Tremellomycetes</taxon>
        <taxon>Tremellales</taxon>
        <taxon>Cryptococcaceae</taxon>
        <taxon>Cryptococcus</taxon>
        <taxon>Cryptococcus gattii species complex</taxon>
    </lineage>
</organism>
<reference evidence="2" key="2">
    <citation type="submission" date="2024-01" db="EMBL/GenBank/DDBJ databases">
        <title>Comparative genomics of Cryptococcus and Kwoniella reveals pathogenesis evolution and contrasting modes of karyotype evolution via chromosome fusion or intercentromeric recombination.</title>
        <authorList>
            <person name="Coelho M.A."/>
            <person name="David-Palma M."/>
            <person name="Shea T."/>
            <person name="Bowers K."/>
            <person name="Mcginley-Smith S."/>
            <person name="Mohammad A.W."/>
            <person name="Gnirke A."/>
            <person name="Yurkov A.M."/>
            <person name="Nowrousian M."/>
            <person name="Sun S."/>
            <person name="Cuomo C.A."/>
            <person name="Heitman J."/>
        </authorList>
    </citation>
    <scope>NUCLEOTIDE SEQUENCE</scope>
    <source>
        <strain evidence="2">IND107</strain>
    </source>
</reference>
<feature type="region of interest" description="Disordered" evidence="1">
    <location>
        <begin position="1"/>
        <end position="22"/>
    </location>
</feature>
<proteinExistence type="predicted"/>
<protein>
    <submittedName>
        <fullName evidence="2">Uncharacterized protein</fullName>
    </submittedName>
</protein>
<keyword evidence="3" id="KW-1185">Reference proteome</keyword>
<dbReference type="RefSeq" id="XP_066616438.1">
    <property type="nucleotide sequence ID" value="XM_066756152.1"/>
</dbReference>
<sequence length="414" mass="45577">MSQINNSQFGSGRRRKSLPSRLPEDVYNTSMRDLLELKPFSRDEEWDTDWSAALTRLWHRNFGEEVDYTYELVPNLTRCIRTRTLDPPNLPVYVAVGIVQELSLSHVLSAMMRTPYSETKVKAAVDKWVPIGETAEEQAEEDGDWVASSKLTGMSADGMQPSTSQVKSKTTTSSLRRGIRRPDLVIRVRCRHIGGSKSTSVPLTIEIKAFPLNDSGHPQSELKAGKAFVRGLSQTAMYTLAGCEMFRCRRGLFICGPAFCRVFVLDDTALAVEVASPPASLSALSVSSFFSSYNYSSMPHSFISPLASEQSVSPALFKLDPDYTINPLSCRLLESFIRGLVERTLSQTVGEASGCQTEKIDISSLSASHPDISFARWSPASNRLDSIGHARDSATISKVVNSDTGRKKKASSGE</sequence>